<keyword evidence="2" id="KW-1185">Reference proteome</keyword>
<organism evidence="1 2">
    <name type="scientific">Salibaculum griseiflavum</name>
    <dbReference type="NCBI Taxonomy" id="1914409"/>
    <lineage>
        <taxon>Bacteria</taxon>
        <taxon>Pseudomonadati</taxon>
        <taxon>Pseudomonadota</taxon>
        <taxon>Alphaproteobacteria</taxon>
        <taxon>Rhodobacterales</taxon>
        <taxon>Roseobacteraceae</taxon>
        <taxon>Salibaculum</taxon>
    </lineage>
</organism>
<proteinExistence type="predicted"/>
<dbReference type="OrthoDB" id="214150at2"/>
<dbReference type="EMBL" id="QETF01000004">
    <property type="protein sequence ID" value="PWG17660.1"/>
    <property type="molecule type" value="Genomic_DNA"/>
</dbReference>
<name>A0A2V1P796_9RHOB</name>
<protein>
    <recommendedName>
        <fullName evidence="3">Bacteriocin-protection, YdeI or OmpD-Associated</fullName>
    </recommendedName>
</protein>
<dbReference type="Pfam" id="PF13376">
    <property type="entry name" value="OmdA"/>
    <property type="match status" value="1"/>
</dbReference>
<evidence type="ECO:0008006" key="3">
    <source>
        <dbReference type="Google" id="ProtNLM"/>
    </source>
</evidence>
<gene>
    <name evidence="1" type="ORF">DFK10_05415</name>
</gene>
<comment type="caution">
    <text evidence="1">The sequence shown here is derived from an EMBL/GenBank/DDBJ whole genome shotgun (WGS) entry which is preliminary data.</text>
</comment>
<accession>A0A2V1P796</accession>
<dbReference type="Proteomes" id="UP000245293">
    <property type="component" value="Unassembled WGS sequence"/>
</dbReference>
<reference evidence="2" key="1">
    <citation type="submission" date="2018-05" db="EMBL/GenBank/DDBJ databases">
        <authorList>
            <person name="Du Z."/>
            <person name="Wang X."/>
        </authorList>
    </citation>
    <scope>NUCLEOTIDE SEQUENCE [LARGE SCALE GENOMIC DNA]</scope>
    <source>
        <strain evidence="2">WDS4C29</strain>
    </source>
</reference>
<sequence>MSLTRPRNPMPDDVAAALAQRGLRDAFDARPAYQRNDWLGWIARAKREETRQRRMEKMLAELAQGHGYMGMEWQPPSR</sequence>
<dbReference type="RefSeq" id="WP_109387393.1">
    <property type="nucleotide sequence ID" value="NZ_QETF01000004.1"/>
</dbReference>
<evidence type="ECO:0000313" key="1">
    <source>
        <dbReference type="EMBL" id="PWG17660.1"/>
    </source>
</evidence>
<evidence type="ECO:0000313" key="2">
    <source>
        <dbReference type="Proteomes" id="UP000245293"/>
    </source>
</evidence>
<dbReference type="AlphaFoldDB" id="A0A2V1P796"/>